<dbReference type="AlphaFoldDB" id="A0A2K3MJR3"/>
<dbReference type="EMBL" id="ASHM01064854">
    <property type="protein sequence ID" value="PNX91051.1"/>
    <property type="molecule type" value="Genomic_DNA"/>
</dbReference>
<dbReference type="Proteomes" id="UP000236291">
    <property type="component" value="Unassembled WGS sequence"/>
</dbReference>
<organism evidence="1 2">
    <name type="scientific">Trifolium pratense</name>
    <name type="common">Red clover</name>
    <dbReference type="NCBI Taxonomy" id="57577"/>
    <lineage>
        <taxon>Eukaryota</taxon>
        <taxon>Viridiplantae</taxon>
        <taxon>Streptophyta</taxon>
        <taxon>Embryophyta</taxon>
        <taxon>Tracheophyta</taxon>
        <taxon>Spermatophyta</taxon>
        <taxon>Magnoliopsida</taxon>
        <taxon>eudicotyledons</taxon>
        <taxon>Gunneridae</taxon>
        <taxon>Pentapetalae</taxon>
        <taxon>rosids</taxon>
        <taxon>fabids</taxon>
        <taxon>Fabales</taxon>
        <taxon>Fabaceae</taxon>
        <taxon>Papilionoideae</taxon>
        <taxon>50 kb inversion clade</taxon>
        <taxon>NPAAA clade</taxon>
        <taxon>Hologalegina</taxon>
        <taxon>IRL clade</taxon>
        <taxon>Trifolieae</taxon>
        <taxon>Trifolium</taxon>
    </lineage>
</organism>
<evidence type="ECO:0000313" key="2">
    <source>
        <dbReference type="Proteomes" id="UP000236291"/>
    </source>
</evidence>
<gene>
    <name evidence="1" type="ORF">L195_g047180</name>
</gene>
<accession>A0A2K3MJR3</accession>
<sequence length="131" mass="14514">MFCSGGGFSGTGSFVGSNTTMLLFCSSLTISSRSLLWSPHNQIANVDFLALDQWFLAASIKPVALVCCSMLRSVWSVFGCQRCLFAWKGPITKGVFRGRVFVYASVQYRFGHEMELFCTISLVICMPYTYG</sequence>
<reference evidence="1 2" key="1">
    <citation type="journal article" date="2014" name="Am. J. Bot.">
        <title>Genome assembly and annotation for red clover (Trifolium pratense; Fabaceae).</title>
        <authorList>
            <person name="Istvanek J."/>
            <person name="Jaros M."/>
            <person name="Krenek A."/>
            <person name="Repkova J."/>
        </authorList>
    </citation>
    <scope>NUCLEOTIDE SEQUENCE [LARGE SCALE GENOMIC DNA]</scope>
    <source>
        <strain evidence="2">cv. Tatra</strain>
        <tissue evidence="1">Young leaves</tissue>
    </source>
</reference>
<reference evidence="1 2" key="2">
    <citation type="journal article" date="2017" name="Front. Plant Sci.">
        <title>Gene Classification and Mining of Molecular Markers Useful in Red Clover (Trifolium pratense) Breeding.</title>
        <authorList>
            <person name="Istvanek J."/>
            <person name="Dluhosova J."/>
            <person name="Dluhos P."/>
            <person name="Patkova L."/>
            <person name="Nedelnik J."/>
            <person name="Repkova J."/>
        </authorList>
    </citation>
    <scope>NUCLEOTIDE SEQUENCE [LARGE SCALE GENOMIC DNA]</scope>
    <source>
        <strain evidence="2">cv. Tatra</strain>
        <tissue evidence="1">Young leaves</tissue>
    </source>
</reference>
<protein>
    <submittedName>
        <fullName evidence="1">Uncharacterized protein</fullName>
    </submittedName>
</protein>
<evidence type="ECO:0000313" key="1">
    <source>
        <dbReference type="EMBL" id="PNX91051.1"/>
    </source>
</evidence>
<name>A0A2K3MJR3_TRIPR</name>
<proteinExistence type="predicted"/>
<comment type="caution">
    <text evidence="1">The sequence shown here is derived from an EMBL/GenBank/DDBJ whole genome shotgun (WGS) entry which is preliminary data.</text>
</comment>